<dbReference type="OrthoDB" id="9801163at2"/>
<dbReference type="Proteomes" id="UP000095492">
    <property type="component" value="Unassembled WGS sequence"/>
</dbReference>
<feature type="signal peptide" evidence="1">
    <location>
        <begin position="1"/>
        <end position="19"/>
    </location>
</feature>
<proteinExistence type="predicted"/>
<dbReference type="SUPFAM" id="SSF53850">
    <property type="entry name" value="Periplasmic binding protein-like II"/>
    <property type="match status" value="1"/>
</dbReference>
<gene>
    <name evidence="3" type="primary">opuCC</name>
    <name evidence="3" type="ORF">ERS852448_02001</name>
</gene>
<evidence type="ECO:0000313" key="3">
    <source>
        <dbReference type="EMBL" id="CUN12990.1"/>
    </source>
</evidence>
<evidence type="ECO:0000313" key="4">
    <source>
        <dbReference type="Proteomes" id="UP000095492"/>
    </source>
</evidence>
<accession>A0A173UEY1</accession>
<feature type="domain" description="ABC-type glycine betaine transport system substrate-binding" evidence="2">
    <location>
        <begin position="48"/>
        <end position="309"/>
    </location>
</feature>
<organism evidence="3 4">
    <name type="scientific">Eubacterium ramulus</name>
    <dbReference type="NCBI Taxonomy" id="39490"/>
    <lineage>
        <taxon>Bacteria</taxon>
        <taxon>Bacillati</taxon>
        <taxon>Bacillota</taxon>
        <taxon>Clostridia</taxon>
        <taxon>Eubacteriales</taxon>
        <taxon>Eubacteriaceae</taxon>
        <taxon>Eubacterium</taxon>
    </lineage>
</organism>
<dbReference type="Pfam" id="PF04069">
    <property type="entry name" value="OpuAC"/>
    <property type="match status" value="1"/>
</dbReference>
<dbReference type="STRING" id="39490.ERS852448_02001"/>
<protein>
    <submittedName>
        <fullName evidence="3">Osmoprotectant-binding protein</fullName>
    </submittedName>
</protein>
<dbReference type="EMBL" id="CYYA01000013">
    <property type="protein sequence ID" value="CUN12990.1"/>
    <property type="molecule type" value="Genomic_DNA"/>
</dbReference>
<evidence type="ECO:0000256" key="1">
    <source>
        <dbReference type="SAM" id="SignalP"/>
    </source>
</evidence>
<dbReference type="CDD" id="cd13615">
    <property type="entry name" value="PBP2_ProWY"/>
    <property type="match status" value="1"/>
</dbReference>
<dbReference type="PROSITE" id="PS51257">
    <property type="entry name" value="PROKAR_LIPOPROTEIN"/>
    <property type="match status" value="1"/>
</dbReference>
<dbReference type="AlphaFoldDB" id="A0A173UEY1"/>
<keyword evidence="1" id="KW-0732">Signal</keyword>
<dbReference type="RefSeq" id="WP_021737599.1">
    <property type="nucleotide sequence ID" value="NZ_CABKSU010000004.1"/>
</dbReference>
<name>A0A173UEY1_EUBRA</name>
<dbReference type="InterPro" id="IPR007210">
    <property type="entry name" value="ABC_Gly_betaine_transp_sub-bd"/>
</dbReference>
<feature type="chain" id="PRO_5039410794" evidence="1">
    <location>
        <begin position="20"/>
        <end position="312"/>
    </location>
</feature>
<dbReference type="GO" id="GO:0022857">
    <property type="term" value="F:transmembrane transporter activity"/>
    <property type="evidence" value="ECO:0007669"/>
    <property type="project" value="InterPro"/>
</dbReference>
<reference evidence="3 4" key="1">
    <citation type="submission" date="2015-09" db="EMBL/GenBank/DDBJ databases">
        <authorList>
            <consortium name="Pathogen Informatics"/>
        </authorList>
    </citation>
    <scope>NUCLEOTIDE SEQUENCE [LARGE SCALE GENOMIC DNA]</scope>
    <source>
        <strain evidence="3 4">2789STDY5608891</strain>
    </source>
</reference>
<dbReference type="GO" id="GO:0043190">
    <property type="term" value="C:ATP-binding cassette (ABC) transporter complex"/>
    <property type="evidence" value="ECO:0007669"/>
    <property type="project" value="InterPro"/>
</dbReference>
<dbReference type="Gene3D" id="3.40.190.120">
    <property type="entry name" value="Osmoprotection protein (prox), domain 2"/>
    <property type="match status" value="1"/>
</dbReference>
<sequence>MKKKVLAVILAVVSVAALAACGSNGAAEPKADGSAATEKSSSTSADTTIKIGAKSFSESKILGELYALALEDAGYKVEREFEVSDNLIHQAVCDGQIDMYPEYTGTSLLTILDQPMETDPQITYDKVKEMYAEKFNLDVLDMCEASNGNGLSMRADVAEKYGIKSISDLQANADKIRFGGTSDTFEREDGLPGLEQTYGTFKFKSKNTFDNSLKYQAMANDEVDCVPAYTTDAQLSSDEFVLLDDDKHFWPPYNIIPVVRQELIDAHPDVAEIINKISAAIDTETMTKLNAQVDIDKEEYEDVAADFYATLK</sequence>
<dbReference type="Gene3D" id="3.40.190.10">
    <property type="entry name" value="Periplasmic binding protein-like II"/>
    <property type="match status" value="1"/>
</dbReference>
<evidence type="ECO:0000259" key="2">
    <source>
        <dbReference type="Pfam" id="PF04069"/>
    </source>
</evidence>
<dbReference type="GeneID" id="42785217"/>